<dbReference type="EMBL" id="CAJOBH010046480">
    <property type="protein sequence ID" value="CAF4357160.1"/>
    <property type="molecule type" value="Genomic_DNA"/>
</dbReference>
<dbReference type="AlphaFoldDB" id="A0A8S2WWP9"/>
<dbReference type="EMBL" id="CAJOBI010072965">
    <property type="protein sequence ID" value="CAF4466531.1"/>
    <property type="molecule type" value="Genomic_DNA"/>
</dbReference>
<gene>
    <name evidence="1" type="ORF">BYL167_LOCUS29734</name>
    <name evidence="4" type="ORF">GIL414_LOCUS33894</name>
    <name evidence="5" type="ORF">GIL414_LOCUS34270</name>
    <name evidence="2" type="ORF">SMN809_LOCUS33387</name>
    <name evidence="3" type="ORF">SMN809_LOCUS33580</name>
</gene>
<protein>
    <submittedName>
        <fullName evidence="2">Uncharacterized protein</fullName>
    </submittedName>
</protein>
<dbReference type="EMBL" id="CAJOBJ010076700">
    <property type="protein sequence ID" value="CAF4483012.1"/>
    <property type="molecule type" value="Genomic_DNA"/>
</dbReference>
<dbReference type="EMBL" id="CAJOBI010074080">
    <property type="protein sequence ID" value="CAF4470787.1"/>
    <property type="molecule type" value="Genomic_DNA"/>
</dbReference>
<dbReference type="Proteomes" id="UP000676336">
    <property type="component" value="Unassembled WGS sequence"/>
</dbReference>
<evidence type="ECO:0000313" key="5">
    <source>
        <dbReference type="EMBL" id="CAF4491174.1"/>
    </source>
</evidence>
<name>A0A8S2WWP9_9BILA</name>
<dbReference type="EMBL" id="CAJOBJ010078703">
    <property type="protein sequence ID" value="CAF4491174.1"/>
    <property type="molecule type" value="Genomic_DNA"/>
</dbReference>
<dbReference type="Proteomes" id="UP000681967">
    <property type="component" value="Unassembled WGS sequence"/>
</dbReference>
<evidence type="ECO:0000313" key="1">
    <source>
        <dbReference type="EMBL" id="CAF4357160.1"/>
    </source>
</evidence>
<feature type="non-terminal residue" evidence="2">
    <location>
        <position position="1"/>
    </location>
</feature>
<evidence type="ECO:0000313" key="6">
    <source>
        <dbReference type="Proteomes" id="UP000676336"/>
    </source>
</evidence>
<evidence type="ECO:0000313" key="2">
    <source>
        <dbReference type="EMBL" id="CAF4466531.1"/>
    </source>
</evidence>
<evidence type="ECO:0000313" key="4">
    <source>
        <dbReference type="EMBL" id="CAF4483012.1"/>
    </source>
</evidence>
<sequence>FGTAQPAQANSIFGSSVTGAAQMGTTVKFEPVAGQGR</sequence>
<comment type="caution">
    <text evidence="2">The sequence shown here is derived from an EMBL/GenBank/DDBJ whole genome shotgun (WGS) entry which is preliminary data.</text>
</comment>
<evidence type="ECO:0000313" key="3">
    <source>
        <dbReference type="EMBL" id="CAF4470787.1"/>
    </source>
</evidence>
<proteinExistence type="predicted"/>
<reference evidence="2" key="1">
    <citation type="submission" date="2021-02" db="EMBL/GenBank/DDBJ databases">
        <authorList>
            <person name="Nowell W R."/>
        </authorList>
    </citation>
    <scope>NUCLEOTIDE SEQUENCE</scope>
</reference>
<dbReference type="Proteomes" id="UP000681720">
    <property type="component" value="Unassembled WGS sequence"/>
</dbReference>
<organism evidence="2 6">
    <name type="scientific">Rotaria magnacalcarata</name>
    <dbReference type="NCBI Taxonomy" id="392030"/>
    <lineage>
        <taxon>Eukaryota</taxon>
        <taxon>Metazoa</taxon>
        <taxon>Spiralia</taxon>
        <taxon>Gnathifera</taxon>
        <taxon>Rotifera</taxon>
        <taxon>Eurotatoria</taxon>
        <taxon>Bdelloidea</taxon>
        <taxon>Philodinida</taxon>
        <taxon>Philodinidae</taxon>
        <taxon>Rotaria</taxon>
    </lineage>
</organism>
<accession>A0A8S2WWP9</accession>